<protein>
    <submittedName>
        <fullName evidence="1">Uncharacterized protein</fullName>
    </submittedName>
</protein>
<sequence>MGIVRLTLLFGTVAVALSLFAASWLAGRTPEQWSRGEPAGLDFTTTGSVARGGTYTVRRSVLQPAPSAVCIIRADGTRSGDC</sequence>
<evidence type="ECO:0000313" key="1">
    <source>
        <dbReference type="EMBL" id="TDR36787.1"/>
    </source>
</evidence>
<evidence type="ECO:0000313" key="2">
    <source>
        <dbReference type="Proteomes" id="UP000294958"/>
    </source>
</evidence>
<gene>
    <name evidence="1" type="ORF">DES43_10498</name>
</gene>
<proteinExistence type="predicted"/>
<dbReference type="AlphaFoldDB" id="A0A4R6YJ84"/>
<accession>A0A4R6YJ84</accession>
<comment type="caution">
    <text evidence="1">The sequence shown here is derived from an EMBL/GenBank/DDBJ whole genome shotgun (WGS) entry which is preliminary data.</text>
</comment>
<dbReference type="Proteomes" id="UP000294958">
    <property type="component" value="Unassembled WGS sequence"/>
</dbReference>
<dbReference type="EMBL" id="SNZF01000004">
    <property type="protein sequence ID" value="TDR36787.1"/>
    <property type="molecule type" value="Genomic_DNA"/>
</dbReference>
<organism evidence="1 2">
    <name type="scientific">Aquamicrobium defluvii</name>
    <dbReference type="NCBI Taxonomy" id="69279"/>
    <lineage>
        <taxon>Bacteria</taxon>
        <taxon>Pseudomonadati</taxon>
        <taxon>Pseudomonadota</taxon>
        <taxon>Alphaproteobacteria</taxon>
        <taxon>Hyphomicrobiales</taxon>
        <taxon>Phyllobacteriaceae</taxon>
        <taxon>Aquamicrobium</taxon>
    </lineage>
</organism>
<keyword evidence="2" id="KW-1185">Reference proteome</keyword>
<name>A0A4R6YJ84_9HYPH</name>
<reference evidence="1 2" key="1">
    <citation type="submission" date="2019-03" db="EMBL/GenBank/DDBJ databases">
        <title>Genomic Encyclopedia of Type Strains, Phase IV (KMG-IV): sequencing the most valuable type-strain genomes for metagenomic binning, comparative biology and taxonomic classification.</title>
        <authorList>
            <person name="Goeker M."/>
        </authorList>
    </citation>
    <scope>NUCLEOTIDE SEQUENCE [LARGE SCALE GENOMIC DNA]</scope>
    <source>
        <strain evidence="1 2">DSM 11603</strain>
    </source>
</reference>